<evidence type="ECO:0000313" key="3">
    <source>
        <dbReference type="Proteomes" id="UP001515660"/>
    </source>
</evidence>
<evidence type="ECO:0008006" key="4">
    <source>
        <dbReference type="Google" id="ProtNLM"/>
    </source>
</evidence>
<proteinExistence type="predicted"/>
<keyword evidence="3" id="KW-1185">Reference proteome</keyword>
<accession>A0ABX0G952</accession>
<sequence length="154" mass="16968">MSRQIGSTSARSLIRTKTITLHIPFRVVKRGGRKEMQLPDSAAQPRRTDNTLVKALARAFRWNRMLDSGEFTTIAELAEREGIASSYLTRVLRLTLLAPDIVEAILDGRHGPAVTLARVLEPFPLAWNEQHDAVGTASSRDGNKPVLSPSRSIG</sequence>
<feature type="region of interest" description="Disordered" evidence="1">
    <location>
        <begin position="134"/>
        <end position="154"/>
    </location>
</feature>
<dbReference type="Gene3D" id="1.10.10.2830">
    <property type="match status" value="1"/>
</dbReference>
<gene>
    <name evidence="2" type="ORF">G8O29_13970</name>
</gene>
<name>A0ABX0G952_9RHOB</name>
<dbReference type="SUPFAM" id="SSF109709">
    <property type="entry name" value="KorB DNA-binding domain-like"/>
    <property type="match status" value="1"/>
</dbReference>
<dbReference type="EMBL" id="JAANHS010000011">
    <property type="protein sequence ID" value="NHB77825.1"/>
    <property type="molecule type" value="Genomic_DNA"/>
</dbReference>
<dbReference type="Proteomes" id="UP001515660">
    <property type="component" value="Unassembled WGS sequence"/>
</dbReference>
<evidence type="ECO:0000313" key="2">
    <source>
        <dbReference type="EMBL" id="NHB77825.1"/>
    </source>
</evidence>
<protein>
    <recommendedName>
        <fullName evidence="4">Bacteriophage-related protein</fullName>
    </recommendedName>
</protein>
<evidence type="ECO:0000256" key="1">
    <source>
        <dbReference type="SAM" id="MobiDB-lite"/>
    </source>
</evidence>
<comment type="caution">
    <text evidence="2">The sequence shown here is derived from an EMBL/GenBank/DDBJ whole genome shotgun (WGS) entry which is preliminary data.</text>
</comment>
<organism evidence="2 3">
    <name type="scientific">Rhodobacter calidifons</name>
    <dbReference type="NCBI Taxonomy" id="2715277"/>
    <lineage>
        <taxon>Bacteria</taxon>
        <taxon>Pseudomonadati</taxon>
        <taxon>Pseudomonadota</taxon>
        <taxon>Alphaproteobacteria</taxon>
        <taxon>Rhodobacterales</taxon>
        <taxon>Rhodobacter group</taxon>
        <taxon>Rhodobacter</taxon>
    </lineage>
</organism>
<reference evidence="2 3" key="1">
    <citation type="journal article" date="2022" name="Microorganisms">
        <title>Genome Sequence and Characterization of a Xanthorhodopsin-Containing, Aerobic Anoxygenic Phototrophic Rhodobacter Species, Isolated from Mesophilic Conditions at Yellowstone National Park.</title>
        <authorList>
            <person name="Kyndt J.A."/>
            <person name="Robertson S."/>
            <person name="Shoffstall I.B."/>
            <person name="Ramaley R.F."/>
            <person name="Meyer T.E."/>
        </authorList>
    </citation>
    <scope>NUCLEOTIDE SEQUENCE [LARGE SCALE GENOMIC DNA]</scope>
    <source>
        <strain evidence="2 3">M37P</strain>
    </source>
</reference>